<reference evidence="11 12" key="1">
    <citation type="submission" date="2019-02" db="EMBL/GenBank/DDBJ databases">
        <title>Paenibacillus sp. nov., isolated from surface-sterilized tissue of Thalictrum simplex L.</title>
        <authorList>
            <person name="Tuo L."/>
        </authorList>
    </citation>
    <scope>NUCLEOTIDE SEQUENCE [LARGE SCALE GENOMIC DNA]</scope>
    <source>
        <strain evidence="11 12">N2SHLJ1</strain>
    </source>
</reference>
<dbReference type="InterPro" id="IPR009057">
    <property type="entry name" value="Homeodomain-like_sf"/>
</dbReference>
<keyword evidence="3 8" id="KW-0597">Phosphoprotein</keyword>
<name>A0A4Q9DQH7_9BACL</name>
<dbReference type="AlphaFoldDB" id="A0A4Q9DQH7"/>
<dbReference type="OrthoDB" id="9794370at2"/>
<evidence type="ECO:0000259" key="9">
    <source>
        <dbReference type="PROSITE" id="PS01124"/>
    </source>
</evidence>
<dbReference type="InterPro" id="IPR020449">
    <property type="entry name" value="Tscrpt_reg_AraC-type_HTH"/>
</dbReference>
<evidence type="ECO:0000313" key="11">
    <source>
        <dbReference type="EMBL" id="TBL76346.1"/>
    </source>
</evidence>
<dbReference type="Gene3D" id="1.10.10.60">
    <property type="entry name" value="Homeodomain-like"/>
    <property type="match status" value="2"/>
</dbReference>
<dbReference type="Gene3D" id="3.40.50.2300">
    <property type="match status" value="1"/>
</dbReference>
<dbReference type="PANTHER" id="PTHR42713:SF3">
    <property type="entry name" value="TRANSCRIPTIONAL REGULATORY PROTEIN HPTR"/>
    <property type="match status" value="1"/>
</dbReference>
<dbReference type="Pfam" id="PF12833">
    <property type="entry name" value="HTH_18"/>
    <property type="match status" value="1"/>
</dbReference>
<protein>
    <submittedName>
        <fullName evidence="11">Response regulator</fullName>
    </submittedName>
</protein>
<dbReference type="PRINTS" id="PR00032">
    <property type="entry name" value="HTHARAC"/>
</dbReference>
<keyword evidence="7" id="KW-0804">Transcription</keyword>
<evidence type="ECO:0000256" key="6">
    <source>
        <dbReference type="ARBA" id="ARBA00023125"/>
    </source>
</evidence>
<sequence>MFKLLIVDDEKSILENLSTTYPWEEIGIDTVYTAASAGEALRLIELHTIHIMITDIRMPRINGLDLLDQVWQASPKTRCILLSGYSDFQYAQRAVSAHAEAYLLKPVKSKELLSTVSGVIEKIKAEWNEIVSQQRILYTLNEHLPLLKGALLNDLLQGKYIPRPELSKKLDMLGVSIGMAQPFAMMFIRMEQGFDGYDDYSRSLLEFGICNIGDEIFGADFGLWHCKDVNDNLVFIVTEKGWSVEGSDPGERNSRKMLEKHSLQLKESVSLYLKGSISVLISEWGNFPDDVYTYYQRSNLILRSHPDNVQGFFINSLRIDSKEQFQPLRSVQEPPMLWNLLEAGRWELAENKFEAMMEELKARKRFLHEHICEVAALLRFSVTQTIHKQGRMLEEFGDFQLSGHAGYDEQRSVASLERWGFRMIQAIKEDAIKEAKSNQRSIIQKINEFVQMNLEYDVSLQSIAEHVYLHPVYVSKIYKLETGEGISEYVYRLRMERAAHLLSETSERIQEIARKAGYQNPSHFSRVFRKYFDMTPDEYREKDR</sequence>
<evidence type="ECO:0000256" key="7">
    <source>
        <dbReference type="ARBA" id="ARBA00023163"/>
    </source>
</evidence>
<dbReference type="GO" id="GO:0005737">
    <property type="term" value="C:cytoplasm"/>
    <property type="evidence" value="ECO:0007669"/>
    <property type="project" value="UniProtKB-SubCell"/>
</dbReference>
<dbReference type="Proteomes" id="UP000293142">
    <property type="component" value="Unassembled WGS sequence"/>
</dbReference>
<evidence type="ECO:0000259" key="10">
    <source>
        <dbReference type="PROSITE" id="PS50110"/>
    </source>
</evidence>
<dbReference type="SUPFAM" id="SSF46689">
    <property type="entry name" value="Homeodomain-like"/>
    <property type="match status" value="1"/>
</dbReference>
<evidence type="ECO:0000256" key="2">
    <source>
        <dbReference type="ARBA" id="ARBA00022490"/>
    </source>
</evidence>
<dbReference type="InterPro" id="IPR018062">
    <property type="entry name" value="HTH_AraC-typ_CS"/>
</dbReference>
<dbReference type="SMART" id="SM00342">
    <property type="entry name" value="HTH_ARAC"/>
    <property type="match status" value="1"/>
</dbReference>
<dbReference type="InterPro" id="IPR001789">
    <property type="entry name" value="Sig_transdc_resp-reg_receiver"/>
</dbReference>
<keyword evidence="6" id="KW-0238">DNA-binding</keyword>
<feature type="modified residue" description="4-aspartylphosphate" evidence="8">
    <location>
        <position position="55"/>
    </location>
</feature>
<evidence type="ECO:0000256" key="5">
    <source>
        <dbReference type="ARBA" id="ARBA00023015"/>
    </source>
</evidence>
<organism evidence="11 12">
    <name type="scientific">Paenibacillus thalictri</name>
    <dbReference type="NCBI Taxonomy" id="2527873"/>
    <lineage>
        <taxon>Bacteria</taxon>
        <taxon>Bacillati</taxon>
        <taxon>Bacillota</taxon>
        <taxon>Bacilli</taxon>
        <taxon>Bacillales</taxon>
        <taxon>Paenibacillaceae</taxon>
        <taxon>Paenibacillus</taxon>
    </lineage>
</organism>
<accession>A0A4Q9DQH7</accession>
<dbReference type="CDD" id="cd17536">
    <property type="entry name" value="REC_YesN-like"/>
    <property type="match status" value="1"/>
</dbReference>
<comment type="caution">
    <text evidence="11">The sequence shown here is derived from an EMBL/GenBank/DDBJ whole genome shotgun (WGS) entry which is preliminary data.</text>
</comment>
<dbReference type="PROSITE" id="PS50110">
    <property type="entry name" value="RESPONSE_REGULATORY"/>
    <property type="match status" value="1"/>
</dbReference>
<feature type="domain" description="Response regulatory" evidence="10">
    <location>
        <begin position="3"/>
        <end position="120"/>
    </location>
</feature>
<dbReference type="EMBL" id="SIRE01000014">
    <property type="protein sequence ID" value="TBL76346.1"/>
    <property type="molecule type" value="Genomic_DNA"/>
</dbReference>
<evidence type="ECO:0000256" key="4">
    <source>
        <dbReference type="ARBA" id="ARBA00023012"/>
    </source>
</evidence>
<keyword evidence="2" id="KW-0963">Cytoplasm</keyword>
<dbReference type="Pfam" id="PF00072">
    <property type="entry name" value="Response_reg"/>
    <property type="match status" value="1"/>
</dbReference>
<dbReference type="SMART" id="SM00448">
    <property type="entry name" value="REC"/>
    <property type="match status" value="1"/>
</dbReference>
<dbReference type="GO" id="GO:0003700">
    <property type="term" value="F:DNA-binding transcription factor activity"/>
    <property type="evidence" value="ECO:0007669"/>
    <property type="project" value="InterPro"/>
</dbReference>
<feature type="domain" description="HTH araC/xylS-type" evidence="9">
    <location>
        <begin position="444"/>
        <end position="542"/>
    </location>
</feature>
<dbReference type="InterPro" id="IPR051552">
    <property type="entry name" value="HptR"/>
</dbReference>
<keyword evidence="5" id="KW-0805">Transcription regulation</keyword>
<comment type="subcellular location">
    <subcellularLocation>
        <location evidence="1">Cytoplasm</location>
    </subcellularLocation>
</comment>
<keyword evidence="4" id="KW-0902">Two-component regulatory system</keyword>
<dbReference type="PANTHER" id="PTHR42713">
    <property type="entry name" value="HISTIDINE KINASE-RELATED"/>
    <property type="match status" value="1"/>
</dbReference>
<dbReference type="InterPro" id="IPR011006">
    <property type="entry name" value="CheY-like_superfamily"/>
</dbReference>
<evidence type="ECO:0000256" key="8">
    <source>
        <dbReference type="PROSITE-ProRule" id="PRU00169"/>
    </source>
</evidence>
<evidence type="ECO:0000256" key="3">
    <source>
        <dbReference type="ARBA" id="ARBA00022553"/>
    </source>
</evidence>
<evidence type="ECO:0000256" key="1">
    <source>
        <dbReference type="ARBA" id="ARBA00004496"/>
    </source>
</evidence>
<dbReference type="SUPFAM" id="SSF52172">
    <property type="entry name" value="CheY-like"/>
    <property type="match status" value="1"/>
</dbReference>
<dbReference type="RefSeq" id="WP_131015253.1">
    <property type="nucleotide sequence ID" value="NZ_SIRE01000014.1"/>
</dbReference>
<evidence type="ECO:0000313" key="12">
    <source>
        <dbReference type="Proteomes" id="UP000293142"/>
    </source>
</evidence>
<dbReference type="GO" id="GO:0043565">
    <property type="term" value="F:sequence-specific DNA binding"/>
    <property type="evidence" value="ECO:0007669"/>
    <property type="project" value="InterPro"/>
</dbReference>
<dbReference type="PROSITE" id="PS00041">
    <property type="entry name" value="HTH_ARAC_FAMILY_1"/>
    <property type="match status" value="1"/>
</dbReference>
<dbReference type="InterPro" id="IPR018060">
    <property type="entry name" value="HTH_AraC"/>
</dbReference>
<proteinExistence type="predicted"/>
<keyword evidence="12" id="KW-1185">Reference proteome</keyword>
<gene>
    <name evidence="11" type="ORF">EYB31_20365</name>
</gene>
<dbReference type="GO" id="GO:0000160">
    <property type="term" value="P:phosphorelay signal transduction system"/>
    <property type="evidence" value="ECO:0007669"/>
    <property type="project" value="UniProtKB-KW"/>
</dbReference>
<dbReference type="PROSITE" id="PS01124">
    <property type="entry name" value="HTH_ARAC_FAMILY_2"/>
    <property type="match status" value="1"/>
</dbReference>